<evidence type="ECO:0000313" key="1">
    <source>
        <dbReference type="EMBL" id="QZE15140.1"/>
    </source>
</evidence>
<dbReference type="EMBL" id="CP081303">
    <property type="protein sequence ID" value="QZE15140.1"/>
    <property type="molecule type" value="Genomic_DNA"/>
</dbReference>
<organism evidence="1 2">
    <name type="scientific">Halosquirtibacter laminarini</name>
    <dbReference type="NCBI Taxonomy" id="3374600"/>
    <lineage>
        <taxon>Bacteria</taxon>
        <taxon>Pseudomonadati</taxon>
        <taxon>Bacteroidota</taxon>
        <taxon>Bacteroidia</taxon>
        <taxon>Marinilabiliales</taxon>
        <taxon>Prolixibacteraceae</taxon>
        <taxon>Halosquirtibacter</taxon>
    </lineage>
</organism>
<gene>
    <name evidence="1" type="ORF">K4L44_04730</name>
</gene>
<accession>A0AC61NP91</accession>
<dbReference type="Proteomes" id="UP000826212">
    <property type="component" value="Chromosome"/>
</dbReference>
<sequence>MIGPHCPLDQNKIYNPIPIKENMEAQAVSFPNRGKNIIKTLFESTKDVSTPMLSNSSN</sequence>
<keyword evidence="2" id="KW-1185">Reference proteome</keyword>
<evidence type="ECO:0000313" key="2">
    <source>
        <dbReference type="Proteomes" id="UP000826212"/>
    </source>
</evidence>
<reference evidence="1" key="1">
    <citation type="submission" date="2021-08" db="EMBL/GenBank/DDBJ databases">
        <title>Novel anaerobic bacterium isolated from sea squirt in East Sea, Republic of Korea.</title>
        <authorList>
            <person name="Nguyen T.H."/>
            <person name="Li Z."/>
            <person name="Lee Y.-J."/>
            <person name="Ko J."/>
            <person name="Kim S.-G."/>
        </authorList>
    </citation>
    <scope>NUCLEOTIDE SEQUENCE</scope>
    <source>
        <strain evidence="1">KCTC 25031</strain>
    </source>
</reference>
<name>A0AC61NP91_9BACT</name>
<protein>
    <submittedName>
        <fullName evidence="1">Uncharacterized protein</fullName>
    </submittedName>
</protein>
<proteinExistence type="predicted"/>